<feature type="transmembrane region" description="Helical" evidence="6">
    <location>
        <begin position="223"/>
        <end position="242"/>
    </location>
</feature>
<comment type="subcellular location">
    <subcellularLocation>
        <location evidence="1">Cell membrane</location>
        <topology evidence="1">Multi-pass membrane protein</topology>
    </subcellularLocation>
</comment>
<feature type="transmembrane region" description="Helical" evidence="6">
    <location>
        <begin position="6"/>
        <end position="26"/>
    </location>
</feature>
<evidence type="ECO:0000256" key="5">
    <source>
        <dbReference type="ARBA" id="ARBA00023136"/>
    </source>
</evidence>
<keyword evidence="9" id="KW-1185">Reference proteome</keyword>
<name>A0ABU8ETP0_9GAMM</name>
<dbReference type="EMBL" id="JBAWKS010000001">
    <property type="protein sequence ID" value="MEI4549417.1"/>
    <property type="molecule type" value="Genomic_DNA"/>
</dbReference>
<dbReference type="Proteomes" id="UP001382455">
    <property type="component" value="Unassembled WGS sequence"/>
</dbReference>
<evidence type="ECO:0000313" key="8">
    <source>
        <dbReference type="EMBL" id="MEI4549417.1"/>
    </source>
</evidence>
<evidence type="ECO:0000256" key="4">
    <source>
        <dbReference type="ARBA" id="ARBA00022989"/>
    </source>
</evidence>
<evidence type="ECO:0000256" key="1">
    <source>
        <dbReference type="ARBA" id="ARBA00004651"/>
    </source>
</evidence>
<evidence type="ECO:0000313" key="9">
    <source>
        <dbReference type="Proteomes" id="UP001382455"/>
    </source>
</evidence>
<sequence length="282" mass="31769">MSSMVLMIIVGASVALLIFGGSFISRELAQKYHETFKYNAKRNLSDMFLFIEPGKLFVGNIVLMFVTFIVVWAYTGAWFLAALAVIGMAILPPYLYKFLQKKRRKKFIEQLPDGINMICASMRSGSSLISAIEAMVQEADAPISQEFSLFLREQRLGVDFIEALNNMVERMPEQDFKLVIAGMQISKEIGGNLAETLERLGDTLRKKIEMEGKIDSLTAQGRIQGIVMTGLPIFLGYVLYHMEPVHMSRLFTEPMGWAVIAGCSIMLYIGYFFIKKIVNIDV</sequence>
<keyword evidence="3 6" id="KW-0812">Transmembrane</keyword>
<proteinExistence type="predicted"/>
<feature type="transmembrane region" description="Helical" evidence="6">
    <location>
        <begin position="254"/>
        <end position="274"/>
    </location>
</feature>
<dbReference type="Pfam" id="PF00482">
    <property type="entry name" value="T2SSF"/>
    <property type="match status" value="1"/>
</dbReference>
<keyword evidence="4 6" id="KW-1133">Transmembrane helix</keyword>
<accession>A0ABU8ETP0</accession>
<dbReference type="InterPro" id="IPR018076">
    <property type="entry name" value="T2SS_GspF_dom"/>
</dbReference>
<protein>
    <submittedName>
        <fullName evidence="8">Type II secretion system F family protein</fullName>
    </submittedName>
</protein>
<evidence type="ECO:0000256" key="6">
    <source>
        <dbReference type="SAM" id="Phobius"/>
    </source>
</evidence>
<comment type="caution">
    <text evidence="8">The sequence shown here is derived from an EMBL/GenBank/DDBJ whole genome shotgun (WGS) entry which is preliminary data.</text>
</comment>
<feature type="transmembrane region" description="Helical" evidence="6">
    <location>
        <begin position="77"/>
        <end position="96"/>
    </location>
</feature>
<evidence type="ECO:0000256" key="3">
    <source>
        <dbReference type="ARBA" id="ARBA00022692"/>
    </source>
</evidence>
<feature type="transmembrane region" description="Helical" evidence="6">
    <location>
        <begin position="47"/>
        <end position="71"/>
    </location>
</feature>
<reference evidence="8 9" key="1">
    <citation type="submission" date="2023-12" db="EMBL/GenBank/DDBJ databases">
        <title>Friends and Foes: Symbiotic and Algicidal bacterial influence on Karenia brevis blooms.</title>
        <authorList>
            <person name="Fei C."/>
            <person name="Mohamed A.R."/>
            <person name="Booker A."/>
            <person name="Arshad M."/>
            <person name="Klass S."/>
            <person name="Ahn S."/>
            <person name="Gilbert P.M."/>
            <person name="Heil C.A."/>
            <person name="Martinez J.M."/>
            <person name="Amin S.A."/>
        </authorList>
    </citation>
    <scope>NUCLEOTIDE SEQUENCE [LARGE SCALE GENOMIC DNA]</scope>
    <source>
        <strain evidence="8 9">CE15</strain>
    </source>
</reference>
<evidence type="ECO:0000259" key="7">
    <source>
        <dbReference type="Pfam" id="PF00482"/>
    </source>
</evidence>
<organism evidence="8 9">
    <name type="scientific">Pseudoalteromonas spongiae</name>
    <dbReference type="NCBI Taxonomy" id="298657"/>
    <lineage>
        <taxon>Bacteria</taxon>
        <taxon>Pseudomonadati</taxon>
        <taxon>Pseudomonadota</taxon>
        <taxon>Gammaproteobacteria</taxon>
        <taxon>Alteromonadales</taxon>
        <taxon>Pseudoalteromonadaceae</taxon>
        <taxon>Pseudoalteromonas</taxon>
    </lineage>
</organism>
<evidence type="ECO:0000256" key="2">
    <source>
        <dbReference type="ARBA" id="ARBA00022475"/>
    </source>
</evidence>
<dbReference type="PANTHER" id="PTHR35007:SF1">
    <property type="entry name" value="PILUS ASSEMBLY PROTEIN"/>
    <property type="match status" value="1"/>
</dbReference>
<keyword evidence="2" id="KW-1003">Cell membrane</keyword>
<dbReference type="RefSeq" id="WP_336434969.1">
    <property type="nucleotide sequence ID" value="NZ_JBAWKS010000001.1"/>
</dbReference>
<gene>
    <name evidence="8" type="ORF">WAE96_06840</name>
</gene>
<feature type="domain" description="Type II secretion system protein GspF" evidence="7">
    <location>
        <begin position="120"/>
        <end position="239"/>
    </location>
</feature>
<dbReference type="Gene3D" id="1.20.81.30">
    <property type="entry name" value="Type II secretion system (T2SS), domain F"/>
    <property type="match status" value="1"/>
</dbReference>
<dbReference type="InterPro" id="IPR042094">
    <property type="entry name" value="T2SS_GspF_sf"/>
</dbReference>
<dbReference type="PANTHER" id="PTHR35007">
    <property type="entry name" value="INTEGRAL MEMBRANE PROTEIN-RELATED"/>
    <property type="match status" value="1"/>
</dbReference>
<keyword evidence="5 6" id="KW-0472">Membrane</keyword>